<dbReference type="EMBL" id="CABWIL020000007">
    <property type="protein sequence ID" value="CAB3963554.1"/>
    <property type="molecule type" value="Genomic_DNA"/>
</dbReference>
<dbReference type="AlphaFoldDB" id="A0A6J5IT58"/>
<organism evidence="8 9">
    <name type="scientific">Burkholderia aenigmatica</name>
    <dbReference type="NCBI Taxonomy" id="2015348"/>
    <lineage>
        <taxon>Bacteria</taxon>
        <taxon>Pseudomonadati</taxon>
        <taxon>Pseudomonadota</taxon>
        <taxon>Betaproteobacteria</taxon>
        <taxon>Burkholderiales</taxon>
        <taxon>Burkholderiaceae</taxon>
        <taxon>Burkholderia</taxon>
        <taxon>Burkholderia cepacia complex</taxon>
    </lineage>
</organism>
<evidence type="ECO:0000313" key="8">
    <source>
        <dbReference type="EMBL" id="CAB3963554.1"/>
    </source>
</evidence>
<dbReference type="PANTHER" id="PTHR10465">
    <property type="entry name" value="TRANSMEMBRANE GTPASE FZO1"/>
    <property type="match status" value="1"/>
</dbReference>
<dbReference type="PANTHER" id="PTHR10465:SF0">
    <property type="entry name" value="SARCALUMENIN"/>
    <property type="match status" value="1"/>
</dbReference>
<keyword evidence="6" id="KW-0175">Coiled coil</keyword>
<evidence type="ECO:0000256" key="4">
    <source>
        <dbReference type="ARBA" id="ARBA00023134"/>
    </source>
</evidence>
<dbReference type="InterPro" id="IPR027417">
    <property type="entry name" value="P-loop_NTPase"/>
</dbReference>
<dbReference type="SUPFAM" id="SSF52540">
    <property type="entry name" value="P-loop containing nucleoside triphosphate hydrolases"/>
    <property type="match status" value="1"/>
</dbReference>
<comment type="subcellular location">
    <subcellularLocation>
        <location evidence="1">Membrane</location>
    </subcellularLocation>
</comment>
<sequence length="749" mass="84018">MTVDHVITLRHKLDSLVEKNHDLLGDEHHNLVRKHGIDRVEDLANAFAAIDDAERILRIGVVGRVKAGKSSLLNALLFDGDTVLPKAATPMTAALTRLSWGATLSAEVEFYSEADVENIGEKARKYQEKRETLLRDKLAELRQRRDESRNTRNESDESLFDRASRLAKRELDSYSELSAAYDQFTRIEQAGLNRVTPGDKQTLDAEDLPSLRKQLQEYVSASGRFMPITKAVHIRLPLDNLRDIEIVDTPGLNDPVASREERTCELLKYCDVIFIVSPAGQFFSVDDLDLLGRITHKEGVRELYVLASQVDTQLFGSNHAGGRLDLALKSIFEALGQHMHEALGAFKRNHPEVGNTFDKLIAHASTKLLHTSGIAHGLSSRFEQRASWDDGATKVWENLSSRFPEYFPEGRREVATANLDKLANITTLHGVIGEVRAQKDVIKAERRDVLAVAKRDALVAYCNALLAYADDRRRRIDSADIGKLTERRETLEKRQDKLGYELETEFRNALSTLTSELGQALTEAVAAAFSPVKEALDTDQDTLTRTARTENSGAVSWIARQLSLGGYTTTTYTETTIITTHVSNRLIAIADEVQAKVDKNIKKHMTKWENTLRMSLFSAVRANVPDDEVDGYVERRAIRNLVDNLKRPSLETGIMLPASLKPRGKLQGTDADAYIEAATNHIYDLERRFSSGIKRYIDDTDALKQTDIAQLFLSGYAKQMAALESEIGNKQLVIERLERLVTELRQVMQ</sequence>
<evidence type="ECO:0000313" key="9">
    <source>
        <dbReference type="Proteomes" id="UP000494301"/>
    </source>
</evidence>
<reference evidence="8 9" key="1">
    <citation type="submission" date="2020-04" db="EMBL/GenBank/DDBJ databases">
        <authorList>
            <person name="Depoorter E."/>
        </authorList>
    </citation>
    <scope>NUCLEOTIDE SEQUENCE [LARGE SCALE GENOMIC DNA]</scope>
    <source>
        <strain evidence="8 9">BCC0217</strain>
    </source>
</reference>
<evidence type="ECO:0000259" key="7">
    <source>
        <dbReference type="Pfam" id="PF00350"/>
    </source>
</evidence>
<dbReference type="InterPro" id="IPR027094">
    <property type="entry name" value="Mitofusin_fam"/>
</dbReference>
<protein>
    <submittedName>
        <fullName evidence="8">GTPase Der</fullName>
    </submittedName>
</protein>
<evidence type="ECO:0000256" key="2">
    <source>
        <dbReference type="ARBA" id="ARBA00022741"/>
    </source>
</evidence>
<evidence type="ECO:0000256" key="6">
    <source>
        <dbReference type="SAM" id="Coils"/>
    </source>
</evidence>
<feature type="coiled-coil region" evidence="6">
    <location>
        <begin position="116"/>
        <end position="158"/>
    </location>
</feature>
<gene>
    <name evidence="8" type="primary">der</name>
    <name evidence="8" type="ORF">BLA3211_02336</name>
</gene>
<keyword evidence="5" id="KW-0472">Membrane</keyword>
<keyword evidence="2" id="KW-0547">Nucleotide-binding</keyword>
<evidence type="ECO:0000256" key="3">
    <source>
        <dbReference type="ARBA" id="ARBA00022801"/>
    </source>
</evidence>
<dbReference type="Pfam" id="PF00350">
    <property type="entry name" value="Dynamin_N"/>
    <property type="match status" value="1"/>
</dbReference>
<dbReference type="GO" id="GO:0003924">
    <property type="term" value="F:GTPase activity"/>
    <property type="evidence" value="ECO:0007669"/>
    <property type="project" value="InterPro"/>
</dbReference>
<proteinExistence type="predicted"/>
<dbReference type="GO" id="GO:0005525">
    <property type="term" value="F:GTP binding"/>
    <property type="evidence" value="ECO:0007669"/>
    <property type="project" value="UniProtKB-KW"/>
</dbReference>
<evidence type="ECO:0000256" key="1">
    <source>
        <dbReference type="ARBA" id="ARBA00004370"/>
    </source>
</evidence>
<dbReference type="GO" id="GO:0016020">
    <property type="term" value="C:membrane"/>
    <property type="evidence" value="ECO:0007669"/>
    <property type="project" value="UniProtKB-SubCell"/>
</dbReference>
<accession>A0A6J5IT58</accession>
<name>A0A6J5IT58_9BURK</name>
<dbReference type="RefSeq" id="WP_175221332.1">
    <property type="nucleotide sequence ID" value="NZ_CABWIL020000007.1"/>
</dbReference>
<keyword evidence="3" id="KW-0378">Hydrolase</keyword>
<feature type="domain" description="Dynamin N-terminal" evidence="7">
    <location>
        <begin position="59"/>
        <end position="306"/>
    </location>
</feature>
<dbReference type="Proteomes" id="UP000494301">
    <property type="component" value="Unassembled WGS sequence"/>
</dbReference>
<keyword evidence="4" id="KW-0342">GTP-binding</keyword>
<dbReference type="InterPro" id="IPR045063">
    <property type="entry name" value="Dynamin_N"/>
</dbReference>
<dbReference type="Gene3D" id="3.40.50.300">
    <property type="entry name" value="P-loop containing nucleotide triphosphate hydrolases"/>
    <property type="match status" value="1"/>
</dbReference>
<evidence type="ECO:0000256" key="5">
    <source>
        <dbReference type="ARBA" id="ARBA00023136"/>
    </source>
</evidence>